<protein>
    <submittedName>
        <fullName evidence="3">Uncharacterized protein</fullName>
    </submittedName>
</protein>
<dbReference type="AlphaFoldDB" id="A0A813FLB5"/>
<organism evidence="3 4">
    <name type="scientific">Polarella glacialis</name>
    <name type="common">Dinoflagellate</name>
    <dbReference type="NCBI Taxonomy" id="89957"/>
    <lineage>
        <taxon>Eukaryota</taxon>
        <taxon>Sar</taxon>
        <taxon>Alveolata</taxon>
        <taxon>Dinophyceae</taxon>
        <taxon>Suessiales</taxon>
        <taxon>Suessiaceae</taxon>
        <taxon>Polarella</taxon>
    </lineage>
</organism>
<sequence>MIFDLSASISLAVALCFAGRLGVSAQSMVRSGSSELSGRMLQSQGIGAPLSWVPPVQEQLKKNDFVDCWEPCRKRAGMCDDFCGAGNACCRKSGDTLVPTECLHVRFSWTVHYECVVPTQTDLSLVGAGFKLGATPGEDVGKSGKPSFGKGISENHPLAWIAVQCWLFSVIAVTIIAAAISYVKAGEAEPHKFLEVEAAEVLHEEQDGSRLPPNEPRSSWDCFPRASHELLAGHGWFRPSGPGHGELLAGHGQFMPWRPGTGYPAMMEAAALHDTRPPRN</sequence>
<dbReference type="Proteomes" id="UP000654075">
    <property type="component" value="Unassembled WGS sequence"/>
</dbReference>
<evidence type="ECO:0000256" key="1">
    <source>
        <dbReference type="SAM" id="Phobius"/>
    </source>
</evidence>
<name>A0A813FLB5_POLGL</name>
<proteinExistence type="predicted"/>
<reference evidence="3" key="1">
    <citation type="submission" date="2021-02" db="EMBL/GenBank/DDBJ databases">
        <authorList>
            <person name="Dougan E. K."/>
            <person name="Rhodes N."/>
            <person name="Thang M."/>
            <person name="Chan C."/>
        </authorList>
    </citation>
    <scope>NUCLEOTIDE SEQUENCE</scope>
</reference>
<feature type="transmembrane region" description="Helical" evidence="1">
    <location>
        <begin position="158"/>
        <end position="183"/>
    </location>
</feature>
<dbReference type="EMBL" id="CAJNNV010024941">
    <property type="protein sequence ID" value="CAE8611167.1"/>
    <property type="molecule type" value="Genomic_DNA"/>
</dbReference>
<evidence type="ECO:0000313" key="3">
    <source>
        <dbReference type="EMBL" id="CAE8611167.1"/>
    </source>
</evidence>
<accession>A0A813FLB5</accession>
<keyword evidence="4" id="KW-1185">Reference proteome</keyword>
<gene>
    <name evidence="3" type="ORF">PGLA1383_LOCUS28975</name>
</gene>
<feature type="signal peptide" evidence="2">
    <location>
        <begin position="1"/>
        <end position="25"/>
    </location>
</feature>
<keyword evidence="1" id="KW-0812">Transmembrane</keyword>
<keyword evidence="2" id="KW-0732">Signal</keyword>
<keyword evidence="1" id="KW-1133">Transmembrane helix</keyword>
<feature type="chain" id="PRO_5032530755" evidence="2">
    <location>
        <begin position="26"/>
        <end position="280"/>
    </location>
</feature>
<evidence type="ECO:0000256" key="2">
    <source>
        <dbReference type="SAM" id="SignalP"/>
    </source>
</evidence>
<evidence type="ECO:0000313" key="4">
    <source>
        <dbReference type="Proteomes" id="UP000654075"/>
    </source>
</evidence>
<keyword evidence="1" id="KW-0472">Membrane</keyword>
<comment type="caution">
    <text evidence="3">The sequence shown here is derived from an EMBL/GenBank/DDBJ whole genome shotgun (WGS) entry which is preliminary data.</text>
</comment>